<reference evidence="2 3" key="2">
    <citation type="journal article" date="2011" name="Microbiology">
        <title>The genome sequence of Bacillus subtilis subsp. spizizenii W23: insights into speciation within the B. subtilis complex and into the history of B. subtilis genetics.</title>
        <authorList>
            <person name="Zeigler D.R."/>
        </authorList>
    </citation>
    <scope>NUCLEOTIDE SEQUENCE [LARGE SCALE GENOMIC DNA]</scope>
    <source>
        <strain evidence="3">ATCC 23059 / NRRL B-14472 / W23</strain>
    </source>
</reference>
<dbReference type="Proteomes" id="UP000002233">
    <property type="component" value="Chromosome"/>
</dbReference>
<feature type="transmembrane region" description="Helical" evidence="1">
    <location>
        <begin position="33"/>
        <end position="51"/>
    </location>
</feature>
<keyword evidence="1" id="KW-0812">Transmembrane</keyword>
<keyword evidence="1" id="KW-1133">Transmembrane helix</keyword>
<gene>
    <name evidence="2" type="primary">yugM</name>
    <name evidence="2" type="ordered locus">BSUW23_15250</name>
</gene>
<accession>E0TZ56</accession>
<organism evidence="2 3">
    <name type="scientific">Bacillus spizizenii (strain ATCC 23059 / NRRL B-14472 / W23)</name>
    <name type="common">Bacillus subtilis subsp. spizizenii</name>
    <dbReference type="NCBI Taxonomy" id="655816"/>
    <lineage>
        <taxon>Bacteria</taxon>
        <taxon>Bacillati</taxon>
        <taxon>Bacillota</taxon>
        <taxon>Bacilli</taxon>
        <taxon>Bacillales</taxon>
        <taxon>Bacillaceae</taxon>
        <taxon>Bacillus</taxon>
    </lineage>
</organism>
<name>E0TZ56_BACSH</name>
<dbReference type="HOGENOM" id="CLU_2010683_0_0_9"/>
<evidence type="ECO:0000313" key="2">
    <source>
        <dbReference type="EMBL" id="ADM39087.1"/>
    </source>
</evidence>
<dbReference type="AlphaFoldDB" id="E0TZ56"/>
<evidence type="ECO:0000256" key="1">
    <source>
        <dbReference type="SAM" id="Phobius"/>
    </source>
</evidence>
<dbReference type="KEGG" id="bss:BSUW23_15250"/>
<evidence type="ECO:0000313" key="3">
    <source>
        <dbReference type="Proteomes" id="UP000002233"/>
    </source>
</evidence>
<dbReference type="EMBL" id="CP002183">
    <property type="protein sequence ID" value="ADM39087.1"/>
    <property type="molecule type" value="Genomic_DNA"/>
</dbReference>
<proteinExistence type="predicted"/>
<protein>
    <submittedName>
        <fullName evidence="2">Putative transporter</fullName>
    </submittedName>
</protein>
<reference key="1">
    <citation type="submission" date="2010-08" db="EMBL/GenBank/DDBJ databases">
        <authorList>
            <person name="Zeigler D.R."/>
        </authorList>
    </citation>
    <scope>NUCLEOTIDE SEQUENCE</scope>
    <source>
        <strain>W23</strain>
    </source>
</reference>
<keyword evidence="1" id="KW-0472">Membrane</keyword>
<feature type="transmembrane region" description="Helical" evidence="1">
    <location>
        <begin position="71"/>
        <end position="90"/>
    </location>
</feature>
<sequence length="150" mass="17006">MKNVWKINVRKLTGICRSAFYKIRKVLMFMKQMFKHLIIAGFSAAVLSILISFDAVYTEFSSSFGSTLSHFFIHAFLLIALPLALFTDAVHRMMQLKRSHTLFTKLGLYAAVVYVSWESAAGLAAAMAVYFLFECAFFSVSRMKETTISM</sequence>